<feature type="domain" description="ShKT" evidence="12">
    <location>
        <begin position="272"/>
        <end position="307"/>
    </location>
</feature>
<dbReference type="SUPFAM" id="SSF55486">
    <property type="entry name" value="Metalloproteases ('zincins'), catalytic domain"/>
    <property type="match status" value="1"/>
</dbReference>
<evidence type="ECO:0000256" key="3">
    <source>
        <dbReference type="ARBA" id="ARBA00022723"/>
    </source>
</evidence>
<dbReference type="CDD" id="cd04280">
    <property type="entry name" value="ZnMc_astacin_like"/>
    <property type="match status" value="1"/>
</dbReference>
<dbReference type="EMBL" id="UYYG01000138">
    <property type="protein sequence ID" value="VDN53507.1"/>
    <property type="molecule type" value="Genomic_DNA"/>
</dbReference>
<feature type="domain" description="ShKT" evidence="12">
    <location>
        <begin position="228"/>
        <end position="262"/>
    </location>
</feature>
<comment type="function">
    <text evidence="1">Metalloprotease.</text>
</comment>
<sequence>INLFVYGAKTNYNDGTVLNAVKNRHQLWPKGRIPYVLSSQYSQYSRSVIASAMQEYEKQTCIHWVPKDDSDINYIYILPELGCYSMVGRTGIIMHELMHAVGFFHEQSRYDRDDYITILWQNIMPGMEGQFEKYRQGMIDTLDASYDYASLMHYGPKAFSSNGQDTIIPKQKGVSIGQRIAFSKLDSHKINKLYRCHNRKTGSFVFFKSFNRSFNQNISKIYLNANECKDYRSDCNTLLSTNQCVLSAEGMKVSCAKTCRFCITEETTEKICKDYKNFCFVWKKADFCNGLFYNFMRKNCAKSCKFC</sequence>
<feature type="disulfide bond" evidence="9">
    <location>
        <begin position="228"/>
        <end position="262"/>
    </location>
</feature>
<keyword evidence="6 10" id="KW-0482">Metalloprotease</keyword>
<evidence type="ECO:0000256" key="11">
    <source>
        <dbReference type="RuleBase" id="RU361183"/>
    </source>
</evidence>
<comment type="cofactor">
    <cofactor evidence="10 11">
        <name>Zn(2+)</name>
        <dbReference type="ChEBI" id="CHEBI:29105"/>
    </cofactor>
    <text evidence="10 11">Binds 1 zinc ion per subunit.</text>
</comment>
<dbReference type="InterPro" id="IPR006026">
    <property type="entry name" value="Peptidase_Metallo"/>
</dbReference>
<evidence type="ECO:0000256" key="9">
    <source>
        <dbReference type="PROSITE-ProRule" id="PRU01005"/>
    </source>
</evidence>
<dbReference type="SMART" id="SM00254">
    <property type="entry name" value="ShKT"/>
    <property type="match status" value="2"/>
</dbReference>
<evidence type="ECO:0000256" key="1">
    <source>
        <dbReference type="ARBA" id="ARBA00002657"/>
    </source>
</evidence>
<dbReference type="InterPro" id="IPR001506">
    <property type="entry name" value="Peptidase_M12A"/>
</dbReference>
<dbReference type="GO" id="GO:0004222">
    <property type="term" value="F:metalloendopeptidase activity"/>
    <property type="evidence" value="ECO:0007669"/>
    <property type="project" value="UniProtKB-UniRule"/>
</dbReference>
<evidence type="ECO:0000259" key="13">
    <source>
        <dbReference type="PROSITE" id="PS51864"/>
    </source>
</evidence>
<dbReference type="PRINTS" id="PR00480">
    <property type="entry name" value="ASTACIN"/>
</dbReference>
<evidence type="ECO:0000256" key="10">
    <source>
        <dbReference type="PROSITE-ProRule" id="PRU01211"/>
    </source>
</evidence>
<gene>
    <name evidence="14" type="ORF">DME_LOCUS3480</name>
</gene>
<organism evidence="15 17">
    <name type="scientific">Dracunculus medinensis</name>
    <name type="common">Guinea worm</name>
    <dbReference type="NCBI Taxonomy" id="318479"/>
    <lineage>
        <taxon>Eukaryota</taxon>
        <taxon>Metazoa</taxon>
        <taxon>Ecdysozoa</taxon>
        <taxon>Nematoda</taxon>
        <taxon>Chromadorea</taxon>
        <taxon>Rhabditida</taxon>
        <taxon>Spirurina</taxon>
        <taxon>Dracunculoidea</taxon>
        <taxon>Dracunculidae</taxon>
        <taxon>Dracunculus</taxon>
    </lineage>
</organism>
<dbReference type="Gene3D" id="1.10.10.1940">
    <property type="match status" value="1"/>
</dbReference>
<evidence type="ECO:0000256" key="4">
    <source>
        <dbReference type="ARBA" id="ARBA00022801"/>
    </source>
</evidence>
<dbReference type="STRING" id="318479.A0A0N4UPM3"/>
<dbReference type="OrthoDB" id="291007at2759"/>
<dbReference type="WBParaSite" id="DME_0000991501-mRNA-1">
    <property type="protein sequence ID" value="DME_0000991501-mRNA-1"/>
    <property type="gene ID" value="DME_0000991501"/>
</dbReference>
<keyword evidence="5 10" id="KW-0862">Zinc</keyword>
<dbReference type="GO" id="GO:0006508">
    <property type="term" value="P:proteolysis"/>
    <property type="evidence" value="ECO:0007669"/>
    <property type="project" value="UniProtKB-KW"/>
</dbReference>
<dbReference type="AlphaFoldDB" id="A0A0N4UPM3"/>
<dbReference type="PROSITE" id="PS51864">
    <property type="entry name" value="ASTACIN"/>
    <property type="match status" value="1"/>
</dbReference>
<dbReference type="EC" id="3.4.24.-" evidence="11"/>
<evidence type="ECO:0000313" key="15">
    <source>
        <dbReference type="Proteomes" id="UP000038040"/>
    </source>
</evidence>
<evidence type="ECO:0000259" key="12">
    <source>
        <dbReference type="PROSITE" id="PS51670"/>
    </source>
</evidence>
<keyword evidence="16" id="KW-1185">Reference proteome</keyword>
<evidence type="ECO:0000313" key="16">
    <source>
        <dbReference type="Proteomes" id="UP000274756"/>
    </source>
</evidence>
<reference evidence="17" key="1">
    <citation type="submission" date="2017-02" db="UniProtKB">
        <authorList>
            <consortium name="WormBaseParasite"/>
        </authorList>
    </citation>
    <scope>IDENTIFICATION</scope>
</reference>
<name>A0A0N4UPM3_DRAME</name>
<feature type="binding site" evidence="10">
    <location>
        <position position="99"/>
    </location>
    <ligand>
        <name>Zn(2+)</name>
        <dbReference type="ChEBI" id="CHEBI:29105"/>
        <note>catalytic</note>
    </ligand>
</feature>
<evidence type="ECO:0000256" key="2">
    <source>
        <dbReference type="ARBA" id="ARBA00022670"/>
    </source>
</evidence>
<dbReference type="Pfam" id="PF01400">
    <property type="entry name" value="Astacin"/>
    <property type="match status" value="1"/>
</dbReference>
<dbReference type="PANTHER" id="PTHR10127">
    <property type="entry name" value="DISCOIDIN, CUB, EGF, LAMININ , AND ZINC METALLOPROTEASE DOMAIN CONTAINING"/>
    <property type="match status" value="1"/>
</dbReference>
<evidence type="ECO:0000256" key="6">
    <source>
        <dbReference type="ARBA" id="ARBA00023049"/>
    </source>
</evidence>
<feature type="domain" description="Peptidase M12A" evidence="13">
    <location>
        <begin position="19"/>
        <end position="197"/>
    </location>
</feature>
<dbReference type="Proteomes" id="UP000274756">
    <property type="component" value="Unassembled WGS sequence"/>
</dbReference>
<feature type="binding site" evidence="10">
    <location>
        <position position="105"/>
    </location>
    <ligand>
        <name>Zn(2+)</name>
        <dbReference type="ChEBI" id="CHEBI:29105"/>
        <note>catalytic</note>
    </ligand>
</feature>
<dbReference type="InterPro" id="IPR003582">
    <property type="entry name" value="ShKT_dom"/>
</dbReference>
<protein>
    <recommendedName>
        <fullName evidence="11">Metalloendopeptidase</fullName>
        <ecNumber evidence="11">3.4.24.-</ecNumber>
    </recommendedName>
</protein>
<dbReference type="SMART" id="SM00235">
    <property type="entry name" value="ZnMc"/>
    <property type="match status" value="1"/>
</dbReference>
<keyword evidence="3 10" id="KW-0479">Metal-binding</keyword>
<dbReference type="GO" id="GO:0008270">
    <property type="term" value="F:zinc ion binding"/>
    <property type="evidence" value="ECO:0007669"/>
    <property type="project" value="UniProtKB-UniRule"/>
</dbReference>
<dbReference type="InterPro" id="IPR024079">
    <property type="entry name" value="MetalloPept_cat_dom_sf"/>
</dbReference>
<dbReference type="Pfam" id="PF01549">
    <property type="entry name" value="ShK"/>
    <property type="match status" value="2"/>
</dbReference>
<keyword evidence="2 10" id="KW-0645">Protease</keyword>
<dbReference type="InterPro" id="IPR034035">
    <property type="entry name" value="Astacin-like_dom"/>
</dbReference>
<reference evidence="14 16" key="2">
    <citation type="submission" date="2018-11" db="EMBL/GenBank/DDBJ databases">
        <authorList>
            <consortium name="Pathogen Informatics"/>
        </authorList>
    </citation>
    <scope>NUCLEOTIDE SEQUENCE [LARGE SCALE GENOMIC DNA]</scope>
</reference>
<dbReference type="PANTHER" id="PTHR10127:SF897">
    <property type="entry name" value="ZINC METALLOPROTEINASE NAS-15"/>
    <property type="match status" value="1"/>
</dbReference>
<evidence type="ECO:0000256" key="8">
    <source>
        <dbReference type="ARBA" id="ARBA00023157"/>
    </source>
</evidence>
<evidence type="ECO:0000313" key="14">
    <source>
        <dbReference type="EMBL" id="VDN53507.1"/>
    </source>
</evidence>
<proteinExistence type="predicted"/>
<evidence type="ECO:0000256" key="7">
    <source>
        <dbReference type="ARBA" id="ARBA00023145"/>
    </source>
</evidence>
<comment type="caution">
    <text evidence="9">Lacks conserved residue(s) required for the propagation of feature annotation.</text>
</comment>
<keyword evidence="4 10" id="KW-0378">Hydrolase</keyword>
<keyword evidence="7" id="KW-0865">Zymogen</keyword>
<keyword evidence="8 9" id="KW-1015">Disulfide bond</keyword>
<dbReference type="Gene3D" id="3.40.390.10">
    <property type="entry name" value="Collagenase (Catalytic Domain)"/>
    <property type="match status" value="1"/>
</dbReference>
<evidence type="ECO:0000256" key="5">
    <source>
        <dbReference type="ARBA" id="ARBA00022833"/>
    </source>
</evidence>
<feature type="binding site" evidence="10">
    <location>
        <position position="95"/>
    </location>
    <ligand>
        <name>Zn(2+)</name>
        <dbReference type="ChEBI" id="CHEBI:29105"/>
        <note>catalytic</note>
    </ligand>
</feature>
<dbReference type="Proteomes" id="UP000038040">
    <property type="component" value="Unplaced"/>
</dbReference>
<accession>A0A0N4UPM3</accession>
<feature type="active site" evidence="10">
    <location>
        <position position="96"/>
    </location>
</feature>
<evidence type="ECO:0000313" key="17">
    <source>
        <dbReference type="WBParaSite" id="DME_0000991501-mRNA-1"/>
    </source>
</evidence>
<dbReference type="PROSITE" id="PS51670">
    <property type="entry name" value="SHKT"/>
    <property type="match status" value="2"/>
</dbReference>